<dbReference type="FunFam" id="3.90.79.10:FF:000005">
    <property type="entry name" value="Cleavage and polyadenylation specificity factor subunit 5"/>
    <property type="match status" value="1"/>
</dbReference>
<dbReference type="RefSeq" id="XP_033461143.1">
    <property type="nucleotide sequence ID" value="XM_033607486.1"/>
</dbReference>
<dbReference type="GO" id="GO:0005849">
    <property type="term" value="C:mRNA cleavage factor complex"/>
    <property type="evidence" value="ECO:0007669"/>
    <property type="project" value="InterPro"/>
</dbReference>
<proteinExistence type="predicted"/>
<reference evidence="2" key="2">
    <citation type="submission" date="2020-04" db="EMBL/GenBank/DDBJ databases">
        <authorList>
            <consortium name="NCBI Genome Project"/>
        </authorList>
    </citation>
    <scope>NUCLEOTIDE SEQUENCE</scope>
    <source>
        <strain evidence="2">CBS 342.82</strain>
    </source>
</reference>
<dbReference type="Gene3D" id="3.90.79.10">
    <property type="entry name" value="Nucleoside Triphosphate Pyrophosphohydrolase"/>
    <property type="match status" value="1"/>
</dbReference>
<protein>
    <submittedName>
        <fullName evidence="2">Cleavage and polyadenylation specificity factor, 25 kDa subunit</fullName>
    </submittedName>
</protein>
<sequence>MATVPPTQHQSSHPPPQILAFNERQPRTIRLYPLSNYTFGTKETQPEEDPSVKDRLRRLEEYYEKHGMRRTCEGILVCHEHNHPHVLMLQIANAFFKLPGDYLAHDADEIEGFKARLNERLAPTGSLGASEAADADWDIADTLAQWYRPNFETFMYPFLPPHVTRPKECKKLFFIQLPKAKVLSVPKNMKLLAVPLFELYDNSQRYGPQLSAIPHYLSRYRWEFVNENDEVVSWTPGGPVDERVKTKILAGDQGNGVTEGHNVNMAEN</sequence>
<dbReference type="PANTHER" id="PTHR13047">
    <property type="entry name" value="PRE-MRNA CLEAVAGE FACTOR IM, 25KD SUBUNIT"/>
    <property type="match status" value="1"/>
</dbReference>
<dbReference type="Pfam" id="PF13869">
    <property type="entry name" value="NUDIX_2"/>
    <property type="match status" value="1"/>
</dbReference>
<dbReference type="InterPro" id="IPR016706">
    <property type="entry name" value="Cleav_polyA_spec_factor_su5"/>
</dbReference>
<dbReference type="GeneID" id="54365286"/>
<dbReference type="OrthoDB" id="277288at2759"/>
<organism evidence="2">
    <name type="scientific">Dissoconium aciculare CBS 342.82</name>
    <dbReference type="NCBI Taxonomy" id="1314786"/>
    <lineage>
        <taxon>Eukaryota</taxon>
        <taxon>Fungi</taxon>
        <taxon>Dikarya</taxon>
        <taxon>Ascomycota</taxon>
        <taxon>Pezizomycotina</taxon>
        <taxon>Dothideomycetes</taxon>
        <taxon>Dothideomycetidae</taxon>
        <taxon>Mycosphaerellales</taxon>
        <taxon>Dissoconiaceae</taxon>
        <taxon>Dissoconium</taxon>
    </lineage>
</organism>
<reference evidence="2" key="3">
    <citation type="submission" date="2025-08" db="UniProtKB">
        <authorList>
            <consortium name="RefSeq"/>
        </authorList>
    </citation>
    <scope>IDENTIFICATION</scope>
    <source>
        <strain evidence="2">CBS 342.82</strain>
    </source>
</reference>
<name>A0A6J3MBA5_9PEZI</name>
<evidence type="ECO:0000313" key="2">
    <source>
        <dbReference type="RefSeq" id="XP_033461143.1"/>
    </source>
</evidence>
<evidence type="ECO:0000313" key="1">
    <source>
        <dbReference type="Proteomes" id="UP000504637"/>
    </source>
</evidence>
<accession>A0A6J3MBA5</accession>
<gene>
    <name evidence="2" type="ORF">K489DRAFT_408537</name>
</gene>
<dbReference type="Proteomes" id="UP000504637">
    <property type="component" value="Unplaced"/>
</dbReference>
<reference evidence="2" key="1">
    <citation type="submission" date="2020-01" db="EMBL/GenBank/DDBJ databases">
        <authorList>
            <consortium name="DOE Joint Genome Institute"/>
            <person name="Haridas S."/>
            <person name="Albert R."/>
            <person name="Binder M."/>
            <person name="Bloem J."/>
            <person name="Labutti K."/>
            <person name="Salamov A."/>
            <person name="Andreopoulos B."/>
            <person name="Baker S.E."/>
            <person name="Barry K."/>
            <person name="Bills G."/>
            <person name="Bluhm B.H."/>
            <person name="Cannon C."/>
            <person name="Castanera R."/>
            <person name="Culley D.E."/>
            <person name="Daum C."/>
            <person name="Ezra D."/>
            <person name="Gonzalez J.B."/>
            <person name="Henrissat B."/>
            <person name="Kuo A."/>
            <person name="Liang C."/>
            <person name="Lipzen A."/>
            <person name="Lutzoni F."/>
            <person name="Magnuson J."/>
            <person name="Mondo S."/>
            <person name="Nolan M."/>
            <person name="Ohm R."/>
            <person name="Pangilinan J."/>
            <person name="Park H.-J."/>
            <person name="Ramirez L."/>
            <person name="Alfaro M."/>
            <person name="Sun H."/>
            <person name="Tritt A."/>
            <person name="Yoshinaga Y."/>
            <person name="Zwiers L.-H."/>
            <person name="Turgeon B.G."/>
            <person name="Goodwin S.B."/>
            <person name="Spatafora J.W."/>
            <person name="Crous P.W."/>
            <person name="Grigoriev I.V."/>
        </authorList>
    </citation>
    <scope>NUCLEOTIDE SEQUENCE</scope>
    <source>
        <strain evidence="2">CBS 342.82</strain>
    </source>
</reference>
<keyword evidence="1" id="KW-1185">Reference proteome</keyword>
<dbReference type="GO" id="GO:0003729">
    <property type="term" value="F:mRNA binding"/>
    <property type="evidence" value="ECO:0007669"/>
    <property type="project" value="InterPro"/>
</dbReference>
<dbReference type="GO" id="GO:0031124">
    <property type="term" value="P:mRNA 3'-end processing"/>
    <property type="evidence" value="ECO:0007669"/>
    <property type="project" value="InterPro"/>
</dbReference>
<dbReference type="CDD" id="cd18871">
    <property type="entry name" value="NUDIX_Cfim25_Nudt21"/>
    <property type="match status" value="1"/>
</dbReference>
<dbReference type="AlphaFoldDB" id="A0A6J3MBA5"/>